<keyword evidence="2" id="KW-0812">Transmembrane</keyword>
<proteinExistence type="predicted"/>
<feature type="transmembrane region" description="Helical" evidence="2">
    <location>
        <begin position="153"/>
        <end position="174"/>
    </location>
</feature>
<accession>A0ABN3PBZ9</accession>
<evidence type="ECO:0000313" key="3">
    <source>
        <dbReference type="EMBL" id="GAA2578130.1"/>
    </source>
</evidence>
<keyword evidence="4" id="KW-1185">Reference proteome</keyword>
<reference evidence="3 4" key="1">
    <citation type="journal article" date="2019" name="Int. J. Syst. Evol. Microbiol.">
        <title>The Global Catalogue of Microorganisms (GCM) 10K type strain sequencing project: providing services to taxonomists for standard genome sequencing and annotation.</title>
        <authorList>
            <consortium name="The Broad Institute Genomics Platform"/>
            <consortium name="The Broad Institute Genome Sequencing Center for Infectious Disease"/>
            <person name="Wu L."/>
            <person name="Ma J."/>
        </authorList>
    </citation>
    <scope>NUCLEOTIDE SEQUENCE [LARGE SCALE GENOMIC DNA]</scope>
    <source>
        <strain evidence="3 4">JCM 6833</strain>
    </source>
</reference>
<feature type="transmembrane region" description="Helical" evidence="2">
    <location>
        <begin position="14"/>
        <end position="33"/>
    </location>
</feature>
<name>A0ABN3PBZ9_9ACTN</name>
<evidence type="ECO:0000313" key="4">
    <source>
        <dbReference type="Proteomes" id="UP001501509"/>
    </source>
</evidence>
<gene>
    <name evidence="3" type="ORF">GCM10010411_08320</name>
</gene>
<feature type="region of interest" description="Disordered" evidence="1">
    <location>
        <begin position="234"/>
        <end position="269"/>
    </location>
</feature>
<dbReference type="EMBL" id="BAAATD010000001">
    <property type="protein sequence ID" value="GAA2578130.1"/>
    <property type="molecule type" value="Genomic_DNA"/>
</dbReference>
<evidence type="ECO:0000256" key="2">
    <source>
        <dbReference type="SAM" id="Phobius"/>
    </source>
</evidence>
<dbReference type="RefSeq" id="WP_344537790.1">
    <property type="nucleotide sequence ID" value="NZ_BAAATD010000001.1"/>
</dbReference>
<keyword evidence="2" id="KW-0472">Membrane</keyword>
<sequence>MQTKSSDDPALPNWALRVVVIGSIAVLVGAATPPGAAVAGDVQRFLSYYAGVFALLAMTVSVVSGLLATERLILAIRHRVLAQGLHRAASLLAVTFLVAHVLVKVLGGLAAPAQIVVPSTGPVGLGAVALDLMVVVVLTGLMRRRFAFGSRPWVWRSMHAVAYLSWPVAIMHGLTAGRQAASWVTLSYVLCAGAVALGLVTRMIVVVRPRDVRHVGDSAGAPLAQAIRERNLGRADATPAAASSPASAASSSPAPGPAPGGGRETEVLG</sequence>
<evidence type="ECO:0000256" key="1">
    <source>
        <dbReference type="SAM" id="MobiDB-lite"/>
    </source>
</evidence>
<protein>
    <recommendedName>
        <fullName evidence="5">Ferric reductase</fullName>
    </recommendedName>
</protein>
<evidence type="ECO:0008006" key="5">
    <source>
        <dbReference type="Google" id="ProtNLM"/>
    </source>
</evidence>
<organism evidence="3 4">
    <name type="scientific">Actinomadura fulvescens</name>
    <dbReference type="NCBI Taxonomy" id="46160"/>
    <lineage>
        <taxon>Bacteria</taxon>
        <taxon>Bacillati</taxon>
        <taxon>Actinomycetota</taxon>
        <taxon>Actinomycetes</taxon>
        <taxon>Streptosporangiales</taxon>
        <taxon>Thermomonosporaceae</taxon>
        <taxon>Actinomadura</taxon>
    </lineage>
</organism>
<feature type="transmembrane region" description="Helical" evidence="2">
    <location>
        <begin position="123"/>
        <end position="141"/>
    </location>
</feature>
<feature type="transmembrane region" description="Helical" evidence="2">
    <location>
        <begin position="180"/>
        <end position="200"/>
    </location>
</feature>
<feature type="transmembrane region" description="Helical" evidence="2">
    <location>
        <begin position="45"/>
        <end position="68"/>
    </location>
</feature>
<dbReference type="Proteomes" id="UP001501509">
    <property type="component" value="Unassembled WGS sequence"/>
</dbReference>
<keyword evidence="2" id="KW-1133">Transmembrane helix</keyword>
<feature type="compositionally biased region" description="Low complexity" evidence="1">
    <location>
        <begin position="239"/>
        <end position="253"/>
    </location>
</feature>
<comment type="caution">
    <text evidence="3">The sequence shown here is derived from an EMBL/GenBank/DDBJ whole genome shotgun (WGS) entry which is preliminary data.</text>
</comment>
<feature type="transmembrane region" description="Helical" evidence="2">
    <location>
        <begin position="89"/>
        <end position="111"/>
    </location>
</feature>